<dbReference type="CDD" id="cd14256">
    <property type="entry name" value="Dockerin_I"/>
    <property type="match status" value="1"/>
</dbReference>
<evidence type="ECO:0000256" key="6">
    <source>
        <dbReference type="ARBA" id="ARBA00023326"/>
    </source>
</evidence>
<dbReference type="Gene3D" id="2.60.40.710">
    <property type="entry name" value="Endoglucanase-like"/>
    <property type="match status" value="1"/>
</dbReference>
<dbReference type="EMBL" id="RLII01000002">
    <property type="protein sequence ID" value="RXE60294.1"/>
    <property type="molecule type" value="Genomic_DNA"/>
</dbReference>
<evidence type="ECO:0000256" key="7">
    <source>
        <dbReference type="SAM" id="MobiDB-lite"/>
    </source>
</evidence>
<evidence type="ECO:0000259" key="9">
    <source>
        <dbReference type="PROSITE" id="PS51766"/>
    </source>
</evidence>
<keyword evidence="11" id="KW-1185">Reference proteome</keyword>
<dbReference type="GO" id="GO:0004553">
    <property type="term" value="F:hydrolase activity, hydrolyzing O-glycosyl compounds"/>
    <property type="evidence" value="ECO:0007669"/>
    <property type="project" value="InterPro"/>
</dbReference>
<evidence type="ECO:0000313" key="10">
    <source>
        <dbReference type="EMBL" id="RXE60294.1"/>
    </source>
</evidence>
<feature type="domain" description="CBM3" evidence="8">
    <location>
        <begin position="540"/>
        <end position="702"/>
    </location>
</feature>
<organism evidence="10 11">
    <name type="scientific">Acetivibrio mesophilus</name>
    <dbReference type="NCBI Taxonomy" id="2487273"/>
    <lineage>
        <taxon>Bacteria</taxon>
        <taxon>Bacillati</taxon>
        <taxon>Bacillota</taxon>
        <taxon>Clostridia</taxon>
        <taxon>Eubacteriales</taxon>
        <taxon>Oscillospiraceae</taxon>
        <taxon>Acetivibrio</taxon>
    </lineage>
</organism>
<dbReference type="RefSeq" id="WP_069194029.1">
    <property type="nucleotide sequence ID" value="NZ_RLII01000002.1"/>
</dbReference>
<evidence type="ECO:0000256" key="3">
    <source>
        <dbReference type="ARBA" id="ARBA00023001"/>
    </source>
</evidence>
<dbReference type="InterPro" id="IPR008928">
    <property type="entry name" value="6-hairpin_glycosidase_sf"/>
</dbReference>
<proteinExistence type="predicted"/>
<dbReference type="Gene3D" id="1.50.10.10">
    <property type="match status" value="1"/>
</dbReference>
<feature type="compositionally biased region" description="Pro residues" evidence="7">
    <location>
        <begin position="709"/>
        <end position="719"/>
    </location>
</feature>
<dbReference type="InterPro" id="IPR008965">
    <property type="entry name" value="CBM2/CBM3_carb-bd_dom_sf"/>
</dbReference>
<dbReference type="InterPro" id="IPR036439">
    <property type="entry name" value="Dockerin_dom_sf"/>
</dbReference>
<keyword evidence="3" id="KW-0136">Cellulose degradation</keyword>
<dbReference type="InterPro" id="IPR001701">
    <property type="entry name" value="Glyco_hydro_9"/>
</dbReference>
<dbReference type="AlphaFoldDB" id="A0A4Q0I7B2"/>
<keyword evidence="4" id="KW-0119">Carbohydrate metabolism</keyword>
<dbReference type="SUPFAM" id="SSF63446">
    <property type="entry name" value="Type I dockerin domain"/>
    <property type="match status" value="1"/>
</dbReference>
<accession>A0A4Q0I7B2</accession>
<dbReference type="InterPro" id="IPR016134">
    <property type="entry name" value="Dockerin_dom"/>
</dbReference>
<evidence type="ECO:0000256" key="2">
    <source>
        <dbReference type="ARBA" id="ARBA00022801"/>
    </source>
</evidence>
<feature type="region of interest" description="Disordered" evidence="7">
    <location>
        <begin position="701"/>
        <end position="720"/>
    </location>
</feature>
<feature type="domain" description="Dockerin" evidence="9">
    <location>
        <begin position="722"/>
        <end position="790"/>
    </location>
</feature>
<dbReference type="PANTHER" id="PTHR22298">
    <property type="entry name" value="ENDO-1,4-BETA-GLUCANASE"/>
    <property type="match status" value="1"/>
</dbReference>
<reference evidence="11" key="1">
    <citation type="submission" date="2018-11" db="EMBL/GenBank/DDBJ databases">
        <title>Genome sequencing of a novel mesophilic and cellulolytic organism within the genus Hungateiclostridium.</title>
        <authorList>
            <person name="Rettenmaier R."/>
            <person name="Liebl W."/>
            <person name="Zverlov V."/>
        </authorList>
    </citation>
    <scope>NUCLEOTIDE SEQUENCE [LARGE SCALE GENOMIC DNA]</scope>
    <source>
        <strain evidence="11">N2K1</strain>
    </source>
</reference>
<name>A0A4Q0I7B2_9FIRM</name>
<dbReference type="PROSITE" id="PS00018">
    <property type="entry name" value="EF_HAND_1"/>
    <property type="match status" value="1"/>
</dbReference>
<dbReference type="InterPro" id="IPR001956">
    <property type="entry name" value="CBM3"/>
</dbReference>
<dbReference type="InterPro" id="IPR036966">
    <property type="entry name" value="CBM3_sf"/>
</dbReference>
<dbReference type="GO" id="GO:0030245">
    <property type="term" value="P:cellulose catabolic process"/>
    <property type="evidence" value="ECO:0007669"/>
    <property type="project" value="UniProtKB-KW"/>
</dbReference>
<dbReference type="SUPFAM" id="SSF49384">
    <property type="entry name" value="Carbohydrate-binding domain"/>
    <property type="match status" value="1"/>
</dbReference>
<keyword evidence="6" id="KW-0624">Polysaccharide degradation</keyword>
<dbReference type="Pfam" id="PF00404">
    <property type="entry name" value="Dockerin_1"/>
    <property type="match status" value="1"/>
</dbReference>
<dbReference type="OrthoDB" id="2078300at2"/>
<keyword evidence="2" id="KW-0378">Hydrolase</keyword>
<dbReference type="FunFam" id="1.10.1330.10:FF:000001">
    <property type="entry name" value="Endoglucanase D"/>
    <property type="match status" value="1"/>
</dbReference>
<dbReference type="Proteomes" id="UP000289166">
    <property type="component" value="Unassembled WGS sequence"/>
</dbReference>
<dbReference type="SUPFAM" id="SSF48208">
    <property type="entry name" value="Six-hairpin glycosidases"/>
    <property type="match status" value="1"/>
</dbReference>
<sequence length="793" mass="89516">MREKKIISKRAKALVVSFIILALIVIPVGSINISAADVEFNYAKALQYSMYFYDANMCGTGVDENGQYNWRSDCHVYDAELPLDSENTNMSDDFIRRNLSILDPDGDGKVDVSGGFHDAGDHVKFGMPEAYSASTVGWGYYEFREQFEATGQAEHAETILRYFNDYFLRSTFRDASGNVVAFCYQVGDGDIDHAYWNAPEVDEMFRRGWFATEDLPSTDCVAAAAASLAVNYMNFKDTDPEYAAKSLDYAKALFDFAEKNDKEVNKDGPKGYYTSSKWEDDYCWAAAWLYLATQDDHYLDEIFKYYDYYAPSCWTHCWNDVWAGTACIMGQIDDLYDKDSDEFENRFRKAANKSPYEPIDFWSEVAKLVDNWMTGKVGEITPGGYAFLNKWGSARYNTATQLVALVYDKHHGDTPSKYSEWARSQMEYLMGDNPINRCYIVGYSDISVKFPHHRAASGLSKCEDLDPHKYVLYGALVGGPGASDEHIDTTADWVYNEVTIDYNAAFVGACAGLYRYFGDPSMQVTPDFPPKVDISDPDNGGTSYWVDAFGVDIAQSDGPKVTEVTLYVRSDVRKTSKNISVRYFFDATGMTSLDRDKIELRQLYDQTAAETDYAAVLTGPHHYKDNIYYIEIAWDGFVIANSNKKYQFALGTYAWGNYWNPLDDWSYQELRIEESNYTGTPARNNNICVYDAGVLVGGIEPDGTTPQVSPSPQPTPTPTKEPEFMYGDLNGDGKINSTDLTVMKRYLLKSLQELKVPEQAADLNGDGKISSTDLTILRRYLVRIITDFPVNAR</sequence>
<keyword evidence="1" id="KW-0732">Signal</keyword>
<gene>
    <name evidence="10" type="ORF">EFD62_03480</name>
</gene>
<dbReference type="InterPro" id="IPR012341">
    <property type="entry name" value="6hp_glycosidase-like_sf"/>
</dbReference>
<evidence type="ECO:0000256" key="1">
    <source>
        <dbReference type="ARBA" id="ARBA00022729"/>
    </source>
</evidence>
<evidence type="ECO:0000256" key="4">
    <source>
        <dbReference type="ARBA" id="ARBA00023277"/>
    </source>
</evidence>
<protein>
    <submittedName>
        <fullName evidence="10">Endoglucanase</fullName>
    </submittedName>
</protein>
<dbReference type="Gene3D" id="1.10.1330.10">
    <property type="entry name" value="Dockerin domain"/>
    <property type="match status" value="1"/>
</dbReference>
<dbReference type="PROSITE" id="PS51172">
    <property type="entry name" value="CBM3"/>
    <property type="match status" value="1"/>
</dbReference>
<evidence type="ECO:0000256" key="5">
    <source>
        <dbReference type="ARBA" id="ARBA00023295"/>
    </source>
</evidence>
<evidence type="ECO:0000313" key="11">
    <source>
        <dbReference type="Proteomes" id="UP000289166"/>
    </source>
</evidence>
<dbReference type="PROSITE" id="PS51766">
    <property type="entry name" value="DOCKERIN"/>
    <property type="match status" value="1"/>
</dbReference>
<keyword evidence="5" id="KW-0326">Glycosidase</keyword>
<dbReference type="InterPro" id="IPR002105">
    <property type="entry name" value="Dockerin_1_rpt"/>
</dbReference>
<dbReference type="GO" id="GO:0030248">
    <property type="term" value="F:cellulose binding"/>
    <property type="evidence" value="ECO:0007669"/>
    <property type="project" value="InterPro"/>
</dbReference>
<comment type="caution">
    <text evidence="10">The sequence shown here is derived from an EMBL/GenBank/DDBJ whole genome shotgun (WGS) entry which is preliminary data.</text>
</comment>
<dbReference type="InterPro" id="IPR018247">
    <property type="entry name" value="EF_Hand_1_Ca_BS"/>
</dbReference>
<dbReference type="Pfam" id="PF00759">
    <property type="entry name" value="Glyco_hydro_9"/>
    <property type="match status" value="1"/>
</dbReference>
<dbReference type="PROSITE" id="PS00448">
    <property type="entry name" value="CLOS_CELLULOSOME_RPT"/>
    <property type="match status" value="1"/>
</dbReference>
<evidence type="ECO:0000259" key="8">
    <source>
        <dbReference type="PROSITE" id="PS51172"/>
    </source>
</evidence>